<proteinExistence type="predicted"/>
<dbReference type="AlphaFoldDB" id="A0A3M0JUX0"/>
<name>A0A3M0JUX0_HIRRU</name>
<feature type="compositionally biased region" description="Polar residues" evidence="1">
    <location>
        <begin position="144"/>
        <end position="153"/>
    </location>
</feature>
<evidence type="ECO:0000313" key="2">
    <source>
        <dbReference type="EMBL" id="RMC04833.1"/>
    </source>
</evidence>
<feature type="region of interest" description="Disordered" evidence="1">
    <location>
        <begin position="144"/>
        <end position="164"/>
    </location>
</feature>
<feature type="region of interest" description="Disordered" evidence="1">
    <location>
        <begin position="71"/>
        <end position="90"/>
    </location>
</feature>
<keyword evidence="3" id="KW-1185">Reference proteome</keyword>
<protein>
    <submittedName>
        <fullName evidence="2">Uncharacterized protein</fullName>
    </submittedName>
</protein>
<comment type="caution">
    <text evidence="2">The sequence shown here is derived from an EMBL/GenBank/DDBJ whole genome shotgun (WGS) entry which is preliminary data.</text>
</comment>
<dbReference type="Proteomes" id="UP000269221">
    <property type="component" value="Unassembled WGS sequence"/>
</dbReference>
<feature type="region of interest" description="Disordered" evidence="1">
    <location>
        <begin position="1"/>
        <end position="37"/>
    </location>
</feature>
<gene>
    <name evidence="2" type="ORF">DUI87_18007</name>
</gene>
<feature type="compositionally biased region" description="Basic and acidic residues" evidence="1">
    <location>
        <begin position="12"/>
        <end position="30"/>
    </location>
</feature>
<reference evidence="2 3" key="1">
    <citation type="submission" date="2018-07" db="EMBL/GenBank/DDBJ databases">
        <title>A high quality draft genome assembly of the barn swallow (H. rustica rustica).</title>
        <authorList>
            <person name="Formenti G."/>
            <person name="Chiara M."/>
            <person name="Poveda L."/>
            <person name="Francoijs K.-J."/>
            <person name="Bonisoli-Alquati A."/>
            <person name="Canova L."/>
            <person name="Gianfranceschi L."/>
            <person name="Horner D.S."/>
            <person name="Saino N."/>
        </authorList>
    </citation>
    <scope>NUCLEOTIDE SEQUENCE [LARGE SCALE GENOMIC DNA]</scope>
    <source>
        <strain evidence="2">Chelidonia</strain>
        <tissue evidence="2">Blood</tissue>
    </source>
</reference>
<evidence type="ECO:0000313" key="3">
    <source>
        <dbReference type="Proteomes" id="UP000269221"/>
    </source>
</evidence>
<evidence type="ECO:0000256" key="1">
    <source>
        <dbReference type="SAM" id="MobiDB-lite"/>
    </source>
</evidence>
<dbReference type="EMBL" id="QRBI01000123">
    <property type="protein sequence ID" value="RMC04833.1"/>
    <property type="molecule type" value="Genomic_DNA"/>
</dbReference>
<organism evidence="2 3">
    <name type="scientific">Hirundo rustica rustica</name>
    <dbReference type="NCBI Taxonomy" id="333673"/>
    <lineage>
        <taxon>Eukaryota</taxon>
        <taxon>Metazoa</taxon>
        <taxon>Chordata</taxon>
        <taxon>Craniata</taxon>
        <taxon>Vertebrata</taxon>
        <taxon>Euteleostomi</taxon>
        <taxon>Archelosauria</taxon>
        <taxon>Archosauria</taxon>
        <taxon>Dinosauria</taxon>
        <taxon>Saurischia</taxon>
        <taxon>Theropoda</taxon>
        <taxon>Coelurosauria</taxon>
        <taxon>Aves</taxon>
        <taxon>Neognathae</taxon>
        <taxon>Neoaves</taxon>
        <taxon>Telluraves</taxon>
        <taxon>Australaves</taxon>
        <taxon>Passeriformes</taxon>
        <taxon>Sylvioidea</taxon>
        <taxon>Hirundinidae</taxon>
        <taxon>Hirundo</taxon>
    </lineage>
</organism>
<accession>A0A3M0JUX0</accession>
<sequence>MASGADGTCTECSDRHEEAQVATDTEERLRKQGGARKQKAALHFPLLKYSEEGSEKPLKEAQITLETAKEAGFQRTAENEDQQHQGGQLSPVVDQWERVMSAGDLEKGQPQTKNTAVEAVQHYKSNPIREDLLRSCPPSWQRLTCSKRTTSPPSKEIAECFSGR</sequence>